<dbReference type="SUPFAM" id="SSF51261">
    <property type="entry name" value="Duplicated hybrid motif"/>
    <property type="match status" value="1"/>
</dbReference>
<dbReference type="InterPro" id="IPR050570">
    <property type="entry name" value="Cell_wall_metabolism_enzyme"/>
</dbReference>
<feature type="chain" id="PRO_5038355721" evidence="2">
    <location>
        <begin position="18"/>
        <end position="186"/>
    </location>
</feature>
<evidence type="ECO:0000256" key="2">
    <source>
        <dbReference type="SAM" id="SignalP"/>
    </source>
</evidence>
<feature type="signal peptide" evidence="2">
    <location>
        <begin position="1"/>
        <end position="17"/>
    </location>
</feature>
<dbReference type="InterPro" id="IPR016047">
    <property type="entry name" value="M23ase_b-sheet_dom"/>
</dbReference>
<dbReference type="AlphaFoldDB" id="A0A5P8FNM4"/>
<organism evidence="4 5">
    <name type="scientific">Janibacter melonis</name>
    <dbReference type="NCBI Taxonomy" id="262209"/>
    <lineage>
        <taxon>Bacteria</taxon>
        <taxon>Bacillati</taxon>
        <taxon>Actinomycetota</taxon>
        <taxon>Actinomycetes</taxon>
        <taxon>Micrococcales</taxon>
        <taxon>Intrasporangiaceae</taxon>
        <taxon>Janibacter</taxon>
    </lineage>
</organism>
<gene>
    <name evidence="4" type="ORF">EEW87_009855</name>
</gene>
<dbReference type="PANTHER" id="PTHR21666">
    <property type="entry name" value="PEPTIDASE-RELATED"/>
    <property type="match status" value="1"/>
</dbReference>
<dbReference type="EMBL" id="CP044548">
    <property type="protein sequence ID" value="QFQ30534.1"/>
    <property type="molecule type" value="Genomic_DNA"/>
</dbReference>
<dbReference type="KEGG" id="jme:EEW87_009855"/>
<dbReference type="InterPro" id="IPR011055">
    <property type="entry name" value="Dup_hybrid_motif"/>
</dbReference>
<protein>
    <submittedName>
        <fullName evidence="4">Peptidoglycan DD-metalloendopeptidase family protein</fullName>
    </submittedName>
</protein>
<feature type="domain" description="M23ase beta-sheet core" evidence="3">
    <location>
        <begin position="75"/>
        <end position="169"/>
    </location>
</feature>
<evidence type="ECO:0000313" key="5">
    <source>
        <dbReference type="Proteomes" id="UP000271708"/>
    </source>
</evidence>
<feature type="region of interest" description="Disordered" evidence="1">
    <location>
        <begin position="22"/>
        <end position="41"/>
    </location>
</feature>
<accession>A0A5P8FNM4</accession>
<name>A0A5P8FNM4_9MICO</name>
<keyword evidence="2" id="KW-0732">Signal</keyword>
<dbReference type="Proteomes" id="UP000271708">
    <property type="component" value="Chromosome"/>
</dbReference>
<dbReference type="OrthoDB" id="5245088at2"/>
<dbReference type="GeneID" id="59161470"/>
<sequence length="186" mass="18987">MVSSVAPAAALALVALAGASAVTSPSATTPPRAVASTPISEVETSAKGARWAWPLRPRPEVVAPFEAPTSRWGPGHRGIDLAGSTGEPVLATADGVVTHRGRVAGRGTVTVTHADGVRSTYEPVAPAVETGDRVGRGQQLGTLSPEPGHCAPSTCLHVGALRGRDYLDPRPFFGGVRVILLPVPQG</sequence>
<proteinExistence type="predicted"/>
<dbReference type="GO" id="GO:0004222">
    <property type="term" value="F:metalloendopeptidase activity"/>
    <property type="evidence" value="ECO:0007669"/>
    <property type="project" value="TreeGrafter"/>
</dbReference>
<reference evidence="4 5" key="1">
    <citation type="submission" date="2019-09" db="EMBL/GenBank/DDBJ databases">
        <title>Complete Genome Sequence of Janibacter melonis M714 with both human health impact and industrial applications.</title>
        <authorList>
            <person name="Jin M."/>
            <person name="Zhao Q.R."/>
        </authorList>
    </citation>
    <scope>NUCLEOTIDE SEQUENCE [LARGE SCALE GENOMIC DNA]</scope>
    <source>
        <strain evidence="4 5">M714</strain>
    </source>
</reference>
<dbReference type="PANTHER" id="PTHR21666:SF270">
    <property type="entry name" value="MUREIN HYDROLASE ACTIVATOR ENVC"/>
    <property type="match status" value="1"/>
</dbReference>
<evidence type="ECO:0000259" key="3">
    <source>
        <dbReference type="Pfam" id="PF01551"/>
    </source>
</evidence>
<evidence type="ECO:0000313" key="4">
    <source>
        <dbReference type="EMBL" id="QFQ30534.1"/>
    </source>
</evidence>
<evidence type="ECO:0000256" key="1">
    <source>
        <dbReference type="SAM" id="MobiDB-lite"/>
    </source>
</evidence>
<dbReference type="Gene3D" id="2.70.70.10">
    <property type="entry name" value="Glucose Permease (Domain IIA)"/>
    <property type="match status" value="1"/>
</dbReference>
<dbReference type="CDD" id="cd12797">
    <property type="entry name" value="M23_peptidase"/>
    <property type="match status" value="1"/>
</dbReference>
<dbReference type="RefSeq" id="WP_123093261.1">
    <property type="nucleotide sequence ID" value="NZ_CP044548.2"/>
</dbReference>
<dbReference type="Pfam" id="PF01551">
    <property type="entry name" value="Peptidase_M23"/>
    <property type="match status" value="1"/>
</dbReference>